<feature type="compositionally biased region" description="Acidic residues" evidence="1">
    <location>
        <begin position="493"/>
        <end position="511"/>
    </location>
</feature>
<sequence>MSSSTATVFMSQSQMNVLDDKEVSRRMAEKAVHDQAFKDQLLICVNPHTQRKGYRAILKTIKKFREQILDEAELKIPEPANGKPRDVNTYLKRATKPLVSLGKAIKQEGEETKVTSVEVDGVEWGWVGTPMCIARLAEIFLQSTLRFQADPTPFPFERLPPELRLQVYREAVGGAACGQFYQKTVSSAVRRRVNPDDTIMVIPFRTKKKGLQFWFGHPPKGESREINLGILAASRLTHDEAIAVLYQFRNFDFGLSINGVVPFLRSLSQHARENLSGITMDLHDKWEPRLHKGPDNQADWSRACIYIGENVNLKTLSISVNVKVDAGFRDLKWVKDLVKIKNLRYLTLQVIQHHSIGPVPVIASDKDGSLSATEDSVNEHLVPFWCFLHKIEWTFHGIVGHTVCTAAAFEPVHNQIQAWAENLSYCGHPEWQASQMDCAAGRGGEVATENIAMEAEQKALSAKIRAEDVQTLVELDRRSNPPLSPSPKPDIKLEDDDEAQKEEDNVTDFDVDVGGGTDDASDNEASEKFTKPEPRTKPEPESSPFYEEPGALSAKGMTLEDLAIPVENEDNGSKLEETANGGQCVVRENVKDIEERVLEEMGLKLKRGPKQKRSLKDREGS</sequence>
<gene>
    <name evidence="3" type="ORF">HO133_006760</name>
</gene>
<protein>
    <recommendedName>
        <fullName evidence="2">DUF7730 domain-containing protein</fullName>
    </recommendedName>
</protein>
<dbReference type="AlphaFoldDB" id="A0A8H6C6G2"/>
<feature type="domain" description="DUF7730" evidence="2">
    <location>
        <begin position="156"/>
        <end position="333"/>
    </location>
</feature>
<comment type="caution">
    <text evidence="3">The sequence shown here is derived from an EMBL/GenBank/DDBJ whole genome shotgun (WGS) entry which is preliminary data.</text>
</comment>
<keyword evidence="4" id="KW-1185">Reference proteome</keyword>
<evidence type="ECO:0000256" key="1">
    <source>
        <dbReference type="SAM" id="MobiDB-lite"/>
    </source>
</evidence>
<dbReference type="EMBL" id="JACCJB010000026">
    <property type="protein sequence ID" value="KAF6217658.1"/>
    <property type="molecule type" value="Genomic_DNA"/>
</dbReference>
<organism evidence="3 4">
    <name type="scientific">Letharia lupina</name>
    <dbReference type="NCBI Taxonomy" id="560253"/>
    <lineage>
        <taxon>Eukaryota</taxon>
        <taxon>Fungi</taxon>
        <taxon>Dikarya</taxon>
        <taxon>Ascomycota</taxon>
        <taxon>Pezizomycotina</taxon>
        <taxon>Lecanoromycetes</taxon>
        <taxon>OSLEUM clade</taxon>
        <taxon>Lecanoromycetidae</taxon>
        <taxon>Lecanorales</taxon>
        <taxon>Lecanorineae</taxon>
        <taxon>Parmeliaceae</taxon>
        <taxon>Letharia</taxon>
    </lineage>
</organism>
<evidence type="ECO:0000313" key="3">
    <source>
        <dbReference type="EMBL" id="KAF6217658.1"/>
    </source>
</evidence>
<name>A0A8H6C6G2_9LECA</name>
<dbReference type="Pfam" id="PF24864">
    <property type="entry name" value="DUF7730"/>
    <property type="match status" value="1"/>
</dbReference>
<feature type="region of interest" description="Disordered" evidence="1">
    <location>
        <begin position="472"/>
        <end position="556"/>
    </location>
</feature>
<dbReference type="GeneID" id="59335161"/>
<dbReference type="Proteomes" id="UP000593566">
    <property type="component" value="Unassembled WGS sequence"/>
</dbReference>
<accession>A0A8H6C6G2</accession>
<evidence type="ECO:0000259" key="2">
    <source>
        <dbReference type="Pfam" id="PF24864"/>
    </source>
</evidence>
<dbReference type="PANTHER" id="PTHR38790:SF4">
    <property type="entry name" value="2EXR DOMAIN-CONTAINING PROTEIN"/>
    <property type="match status" value="1"/>
</dbReference>
<proteinExistence type="predicted"/>
<dbReference type="InterPro" id="IPR056632">
    <property type="entry name" value="DUF7730"/>
</dbReference>
<dbReference type="PANTHER" id="PTHR38790">
    <property type="entry name" value="2EXR DOMAIN-CONTAINING PROTEIN-RELATED"/>
    <property type="match status" value="1"/>
</dbReference>
<evidence type="ECO:0000313" key="4">
    <source>
        <dbReference type="Proteomes" id="UP000593566"/>
    </source>
</evidence>
<reference evidence="3 4" key="1">
    <citation type="journal article" date="2020" name="Genomics">
        <title>Complete, high-quality genomes from long-read metagenomic sequencing of two wolf lichen thalli reveals enigmatic genome architecture.</title>
        <authorList>
            <person name="McKenzie S.K."/>
            <person name="Walston R.F."/>
            <person name="Allen J.L."/>
        </authorList>
    </citation>
    <scope>NUCLEOTIDE SEQUENCE [LARGE SCALE GENOMIC DNA]</scope>
    <source>
        <strain evidence="3">WasteWater1</strain>
    </source>
</reference>
<dbReference type="RefSeq" id="XP_037147093.1">
    <property type="nucleotide sequence ID" value="XM_037297657.1"/>
</dbReference>
<feature type="compositionally biased region" description="Basic and acidic residues" evidence="1">
    <location>
        <begin position="525"/>
        <end position="540"/>
    </location>
</feature>